<feature type="transmembrane region" description="Helical" evidence="1">
    <location>
        <begin position="438"/>
        <end position="462"/>
    </location>
</feature>
<dbReference type="GO" id="GO:0015990">
    <property type="term" value="P:electron transport coupled proton transport"/>
    <property type="evidence" value="ECO:0007669"/>
    <property type="project" value="TreeGrafter"/>
</dbReference>
<feature type="transmembrane region" description="Helical" evidence="1">
    <location>
        <begin position="331"/>
        <end position="353"/>
    </location>
</feature>
<dbReference type="PRINTS" id="PR01437">
    <property type="entry name" value="NUOXDRDTASE4"/>
</dbReference>
<protein>
    <submittedName>
        <fullName evidence="3">NAD(P)H-quinone oxidoreductase chain 4 1</fullName>
        <ecNumber evidence="3">1.6.5.-</ecNumber>
    </submittedName>
</protein>
<keyword evidence="1" id="KW-1133">Transmembrane helix</keyword>
<dbReference type="AlphaFoldDB" id="A0A1J5S0T7"/>
<keyword evidence="1" id="KW-0812">Transmembrane</keyword>
<reference evidence="3" key="1">
    <citation type="submission" date="2016-10" db="EMBL/GenBank/DDBJ databases">
        <title>Sequence of Gallionella enrichment culture.</title>
        <authorList>
            <person name="Poehlein A."/>
            <person name="Muehling M."/>
            <person name="Daniel R."/>
        </authorList>
    </citation>
    <scope>NUCLEOTIDE SEQUENCE</scope>
</reference>
<accession>A0A1J5S0T7</accession>
<feature type="transmembrane region" description="Helical" evidence="1">
    <location>
        <begin position="300"/>
        <end position="324"/>
    </location>
</feature>
<feature type="transmembrane region" description="Helical" evidence="1">
    <location>
        <begin position="214"/>
        <end position="237"/>
    </location>
</feature>
<gene>
    <name evidence="3" type="primary">ndhD1_2</name>
    <name evidence="3" type="ORF">GALL_161250</name>
</gene>
<dbReference type="GO" id="GO:0008137">
    <property type="term" value="F:NADH dehydrogenase (ubiquinone) activity"/>
    <property type="evidence" value="ECO:0007669"/>
    <property type="project" value="InterPro"/>
</dbReference>
<dbReference type="InterPro" id="IPR001750">
    <property type="entry name" value="ND/Mrp_TM"/>
</dbReference>
<proteinExistence type="predicted"/>
<evidence type="ECO:0000259" key="2">
    <source>
        <dbReference type="Pfam" id="PF00361"/>
    </source>
</evidence>
<evidence type="ECO:0000256" key="1">
    <source>
        <dbReference type="SAM" id="Phobius"/>
    </source>
</evidence>
<name>A0A1J5S0T7_9ZZZZ</name>
<feature type="transmembrane region" description="Helical" evidence="1">
    <location>
        <begin position="165"/>
        <end position="184"/>
    </location>
</feature>
<dbReference type="Pfam" id="PF00361">
    <property type="entry name" value="Proton_antipo_M"/>
    <property type="match status" value="2"/>
</dbReference>
<dbReference type="PANTHER" id="PTHR43507:SF4">
    <property type="entry name" value="PROTON-TRANSLOCATING NADH-QUINONE OXIDOREDUCTASE, CHAIN M"/>
    <property type="match status" value="1"/>
</dbReference>
<feature type="transmembrane region" description="Helical" evidence="1">
    <location>
        <begin position="84"/>
        <end position="102"/>
    </location>
</feature>
<feature type="domain" description="NADH:quinone oxidoreductase/Mrp antiporter transmembrane" evidence="2">
    <location>
        <begin position="129"/>
        <end position="274"/>
    </location>
</feature>
<dbReference type="InterPro" id="IPR003918">
    <property type="entry name" value="NADH_UbQ_OxRdtase"/>
</dbReference>
<dbReference type="GO" id="GO:0042773">
    <property type="term" value="P:ATP synthesis coupled electron transport"/>
    <property type="evidence" value="ECO:0007669"/>
    <property type="project" value="InterPro"/>
</dbReference>
<comment type="caution">
    <text evidence="3">The sequence shown here is derived from an EMBL/GenBank/DDBJ whole genome shotgun (WGS) entry which is preliminary data.</text>
</comment>
<feature type="transmembrane region" description="Helical" evidence="1">
    <location>
        <begin position="35"/>
        <end position="52"/>
    </location>
</feature>
<feature type="domain" description="NADH:quinone oxidoreductase/Mrp antiporter transmembrane" evidence="2">
    <location>
        <begin position="297"/>
        <end position="448"/>
    </location>
</feature>
<feature type="transmembrane region" description="Helical" evidence="1">
    <location>
        <begin position="400"/>
        <end position="418"/>
    </location>
</feature>
<keyword evidence="3" id="KW-0560">Oxidoreductase</keyword>
<feature type="transmembrane region" description="Helical" evidence="1">
    <location>
        <begin position="257"/>
        <end position="280"/>
    </location>
</feature>
<feature type="transmembrane region" description="Helical" evidence="1">
    <location>
        <begin position="359"/>
        <end position="380"/>
    </location>
</feature>
<feature type="transmembrane region" description="Helical" evidence="1">
    <location>
        <begin position="133"/>
        <end position="153"/>
    </location>
</feature>
<dbReference type="GO" id="GO:0003954">
    <property type="term" value="F:NADH dehydrogenase activity"/>
    <property type="evidence" value="ECO:0007669"/>
    <property type="project" value="TreeGrafter"/>
</dbReference>
<dbReference type="PANTHER" id="PTHR43507">
    <property type="entry name" value="NADH-UBIQUINONE OXIDOREDUCTASE CHAIN 4"/>
    <property type="match status" value="1"/>
</dbReference>
<sequence>MNPFHDPLLLAIAVPLVTALALALGASKRVAYVGFGFPALISLWCWVSYGSAPLIHGYAFMTAYDTGLASIGIALRFGLNGISLPLYVLAGLVGLAAGLYAIQSSAERITTYLALLLVMQAGLMGVFASTDIFFFYFFHELALIPTFIMVGIWGGRDRSYAAMKMTIYLTVGAMISLIGLIALYSKSGTQTFDVIALREHLMVDPIRLSTQRNLFGVLMFGFGILVSLWPFHTWAPLGYGAAPSSASMLHAGVLKKFGLYGLIQFVLPLLPMGGLAAVTIPTTYIPNFLLPVAWHGGITTNWLVILALLAVVGNIVVTGLVTIAQRDLKQMIGYSSVMHMGYAFLGIATLSTVGLGGVVFLMVAHGLSVALLFMLSTSVYHRTQTFDFEEMGGLAQKAPVLAAFFVAAMLASIGLPGFGNFWGELTIFVAAWPFSKVFTALAVAGVVISAVYGLRAAAKVFFGQPSESFAKVAAEKPVKDLSWGERIPALILLAALLVIGFAPKTLSTHINDSLTQGVSCPVVASNACPR</sequence>
<dbReference type="GO" id="GO:0048039">
    <property type="term" value="F:ubiquinone binding"/>
    <property type="evidence" value="ECO:0007669"/>
    <property type="project" value="TreeGrafter"/>
</dbReference>
<feature type="transmembrane region" description="Helical" evidence="1">
    <location>
        <begin position="109"/>
        <end position="127"/>
    </location>
</feature>
<organism evidence="3">
    <name type="scientific">mine drainage metagenome</name>
    <dbReference type="NCBI Taxonomy" id="410659"/>
    <lineage>
        <taxon>unclassified sequences</taxon>
        <taxon>metagenomes</taxon>
        <taxon>ecological metagenomes</taxon>
    </lineage>
</organism>
<dbReference type="EC" id="1.6.5.-" evidence="3"/>
<keyword evidence="1" id="KW-0472">Membrane</keyword>
<evidence type="ECO:0000313" key="3">
    <source>
        <dbReference type="EMBL" id="OIR01823.1"/>
    </source>
</evidence>
<dbReference type="EMBL" id="MLJW01000080">
    <property type="protein sequence ID" value="OIR01823.1"/>
    <property type="molecule type" value="Genomic_DNA"/>
</dbReference>